<protein>
    <submittedName>
        <fullName evidence="1">Uncharacterized protein</fullName>
    </submittedName>
</protein>
<dbReference type="EMBL" id="RWGY01000002">
    <property type="protein sequence ID" value="TVU49062.1"/>
    <property type="molecule type" value="Genomic_DNA"/>
</dbReference>
<dbReference type="AlphaFoldDB" id="A0A5J9WK40"/>
<gene>
    <name evidence="1" type="ORF">EJB05_00353</name>
</gene>
<organism evidence="1 2">
    <name type="scientific">Eragrostis curvula</name>
    <name type="common">weeping love grass</name>
    <dbReference type="NCBI Taxonomy" id="38414"/>
    <lineage>
        <taxon>Eukaryota</taxon>
        <taxon>Viridiplantae</taxon>
        <taxon>Streptophyta</taxon>
        <taxon>Embryophyta</taxon>
        <taxon>Tracheophyta</taxon>
        <taxon>Spermatophyta</taxon>
        <taxon>Magnoliopsida</taxon>
        <taxon>Liliopsida</taxon>
        <taxon>Poales</taxon>
        <taxon>Poaceae</taxon>
        <taxon>PACMAD clade</taxon>
        <taxon>Chloridoideae</taxon>
        <taxon>Eragrostideae</taxon>
        <taxon>Eragrostidinae</taxon>
        <taxon>Eragrostis</taxon>
    </lineage>
</organism>
<proteinExistence type="predicted"/>
<comment type="caution">
    <text evidence="1">The sequence shown here is derived from an EMBL/GenBank/DDBJ whole genome shotgun (WGS) entry which is preliminary data.</text>
</comment>
<dbReference type="Proteomes" id="UP000324897">
    <property type="component" value="Chromosome 6"/>
</dbReference>
<keyword evidence="2" id="KW-1185">Reference proteome</keyword>
<evidence type="ECO:0000313" key="2">
    <source>
        <dbReference type="Proteomes" id="UP000324897"/>
    </source>
</evidence>
<accession>A0A5J9WK40</accession>
<name>A0A5J9WK40_9POAL</name>
<evidence type="ECO:0000313" key="1">
    <source>
        <dbReference type="EMBL" id="TVU49062.1"/>
    </source>
</evidence>
<dbReference type="Gramene" id="TVU49062">
    <property type="protein sequence ID" value="TVU49062"/>
    <property type="gene ID" value="EJB05_00353"/>
</dbReference>
<sequence length="62" mass="7209">MESLSYARPQIADVTHGHRYFDGIAKNIFVSDKGLRHSTILEDFYMINKKFKPSITNARSEY</sequence>
<reference evidence="1 2" key="1">
    <citation type="journal article" date="2019" name="Sci. Rep.">
        <title>A high-quality genome of Eragrostis curvula grass provides insights into Poaceae evolution and supports new strategies to enhance forage quality.</title>
        <authorList>
            <person name="Carballo J."/>
            <person name="Santos B.A.C.M."/>
            <person name="Zappacosta D."/>
            <person name="Garbus I."/>
            <person name="Selva J.P."/>
            <person name="Gallo C.A."/>
            <person name="Diaz A."/>
            <person name="Albertini E."/>
            <person name="Caccamo M."/>
            <person name="Echenique V."/>
        </authorList>
    </citation>
    <scope>NUCLEOTIDE SEQUENCE [LARGE SCALE GENOMIC DNA]</scope>
    <source>
        <strain evidence="2">cv. Victoria</strain>
        <tissue evidence="1">Leaf</tissue>
    </source>
</reference>